<feature type="transmembrane region" description="Helical" evidence="8">
    <location>
        <begin position="206"/>
        <end position="229"/>
    </location>
</feature>
<dbReference type="Pfam" id="PF03222">
    <property type="entry name" value="Trp_Tyr_perm"/>
    <property type="match status" value="1"/>
</dbReference>
<evidence type="ECO:0000256" key="5">
    <source>
        <dbReference type="ARBA" id="ARBA00022692"/>
    </source>
</evidence>
<evidence type="ECO:0000256" key="3">
    <source>
        <dbReference type="ARBA" id="ARBA00022475"/>
    </source>
</evidence>
<feature type="transmembrane region" description="Helical" evidence="8">
    <location>
        <begin position="93"/>
        <end position="115"/>
    </location>
</feature>
<evidence type="ECO:0000256" key="4">
    <source>
        <dbReference type="ARBA" id="ARBA00022519"/>
    </source>
</evidence>
<proteinExistence type="predicted"/>
<keyword evidence="4" id="KW-0997">Cell inner membrane</keyword>
<feature type="transmembrane region" description="Helical" evidence="8">
    <location>
        <begin position="305"/>
        <end position="329"/>
    </location>
</feature>
<gene>
    <name evidence="9" type="ORF">MNBD_DELTA04-1180</name>
</gene>
<evidence type="ECO:0000256" key="6">
    <source>
        <dbReference type="ARBA" id="ARBA00022989"/>
    </source>
</evidence>
<keyword evidence="5 8" id="KW-0812">Transmembrane</keyword>
<comment type="subcellular location">
    <subcellularLocation>
        <location evidence="1">Cell inner membrane</location>
        <topology evidence="1">Multi-pass membrane protein</topology>
    </subcellularLocation>
</comment>
<evidence type="ECO:0000256" key="8">
    <source>
        <dbReference type="SAM" id="Phobius"/>
    </source>
</evidence>
<feature type="transmembrane region" description="Helical" evidence="8">
    <location>
        <begin position="135"/>
        <end position="156"/>
    </location>
</feature>
<dbReference type="GO" id="GO:0005886">
    <property type="term" value="C:plasma membrane"/>
    <property type="evidence" value="ECO:0007669"/>
    <property type="project" value="UniProtKB-SubCell"/>
</dbReference>
<evidence type="ECO:0000313" key="9">
    <source>
        <dbReference type="EMBL" id="VAW41546.1"/>
    </source>
</evidence>
<evidence type="ECO:0000256" key="1">
    <source>
        <dbReference type="ARBA" id="ARBA00004429"/>
    </source>
</evidence>
<dbReference type="AlphaFoldDB" id="A0A3B0WAD4"/>
<dbReference type="GO" id="GO:0003333">
    <property type="term" value="P:amino acid transmembrane transport"/>
    <property type="evidence" value="ECO:0007669"/>
    <property type="project" value="InterPro"/>
</dbReference>
<evidence type="ECO:0000256" key="7">
    <source>
        <dbReference type="ARBA" id="ARBA00023136"/>
    </source>
</evidence>
<evidence type="ECO:0000256" key="2">
    <source>
        <dbReference type="ARBA" id="ARBA00022448"/>
    </source>
</evidence>
<name>A0A3B0WAD4_9ZZZZ</name>
<dbReference type="InterPro" id="IPR018227">
    <property type="entry name" value="Amino_acid_transport_2"/>
</dbReference>
<dbReference type="PANTHER" id="PTHR35334">
    <property type="entry name" value="SERINE TRANSPORTER"/>
    <property type="match status" value="1"/>
</dbReference>
<dbReference type="EMBL" id="UOEY01000125">
    <property type="protein sequence ID" value="VAW41546.1"/>
    <property type="molecule type" value="Genomic_DNA"/>
</dbReference>
<feature type="transmembrane region" description="Helical" evidence="8">
    <location>
        <begin position="20"/>
        <end position="41"/>
    </location>
</feature>
<keyword evidence="2" id="KW-0813">Transport</keyword>
<feature type="transmembrane region" description="Helical" evidence="8">
    <location>
        <begin position="249"/>
        <end position="271"/>
    </location>
</feature>
<keyword evidence="7 8" id="KW-0472">Membrane</keyword>
<feature type="transmembrane region" description="Helical" evidence="8">
    <location>
        <begin position="405"/>
        <end position="423"/>
    </location>
</feature>
<feature type="transmembrane region" description="Helical" evidence="8">
    <location>
        <begin position="163"/>
        <end position="186"/>
    </location>
</feature>
<keyword evidence="6 8" id="KW-1133">Transmembrane helix</keyword>
<feature type="transmembrane region" description="Helical" evidence="8">
    <location>
        <begin position="47"/>
        <end position="72"/>
    </location>
</feature>
<dbReference type="PANTHER" id="PTHR35334:SF2">
    <property type="entry name" value="SERINE TRANSPORTER SDAC"/>
    <property type="match status" value="1"/>
</dbReference>
<feature type="transmembrane region" description="Helical" evidence="8">
    <location>
        <begin position="379"/>
        <end position="398"/>
    </location>
</feature>
<dbReference type="Gene3D" id="1.20.1740.10">
    <property type="entry name" value="Amino acid/polyamine transporter I"/>
    <property type="match status" value="1"/>
</dbReference>
<organism evidence="9">
    <name type="scientific">hydrothermal vent metagenome</name>
    <dbReference type="NCBI Taxonomy" id="652676"/>
    <lineage>
        <taxon>unclassified sequences</taxon>
        <taxon>metagenomes</taxon>
        <taxon>ecological metagenomes</taxon>
    </lineage>
</organism>
<reference evidence="9" key="1">
    <citation type="submission" date="2018-06" db="EMBL/GenBank/DDBJ databases">
        <authorList>
            <person name="Zhirakovskaya E."/>
        </authorList>
    </citation>
    <scope>NUCLEOTIDE SEQUENCE</scope>
</reference>
<feature type="transmembrane region" description="Helical" evidence="8">
    <location>
        <begin position="349"/>
        <end position="373"/>
    </location>
</feature>
<sequence length="426" mass="46534">MSTSQPGESDVVAAELPVDAFSWVLALFGTAVGAGILFLPIQVGQSGFWVLLLVTVLIYPTIYLGHSLYALIPSRASDGADFFAAVGRWLPRWSGLLLHLLFIGWLLILLIAYSISLTNDLGAFLGNQQWLTPDIGHRVWLSFSILAALLLLLRFARPLLIRILGGLSLLLIMLLCLVSVVLLPHWQWSIADNAFAIPGPFDLLKQFLLLFPLLTLSFMFFPALSSLVLDLRRCLPDRHRQQLKLHRIIRAVTLVLIIFLLIFVVSFMLAIPRTDFLAAAHENITALALLGNLYEGTWLGDLGPAISIVALLTSFIGIFIGYRESLLALLGRRRRADHGAATVARSENLLHGLTFVVLWALAVANVPVMAILGDLVAPLGAIFLLVVPAGVVLFTAGFRADRGPATWFAFVAGFLVLIAYFVGTAL</sequence>
<accession>A0A3B0WAD4</accession>
<keyword evidence="3" id="KW-1003">Cell membrane</keyword>
<protein>
    <submittedName>
        <fullName evidence="9">Serine transporter</fullName>
    </submittedName>
</protein>